<dbReference type="Pfam" id="PF03069">
    <property type="entry name" value="FmdA_AmdA"/>
    <property type="match status" value="1"/>
</dbReference>
<name>A0ABT6N8U8_9FIRM</name>
<dbReference type="PANTHER" id="PTHR31891:SF1">
    <property type="entry name" value="FORMAMIDASE C869.04-RELATED"/>
    <property type="match status" value="1"/>
</dbReference>
<dbReference type="RefSeq" id="WP_281092631.1">
    <property type="nucleotide sequence ID" value="NZ_JARYZI010000001.1"/>
</dbReference>
<dbReference type="EMBL" id="JARYZI010000001">
    <property type="protein sequence ID" value="MDH8676831.1"/>
    <property type="molecule type" value="Genomic_DNA"/>
</dbReference>
<dbReference type="SUPFAM" id="SSF141130">
    <property type="entry name" value="Acetamidase/Formamidase-like"/>
    <property type="match status" value="1"/>
</dbReference>
<dbReference type="Gene3D" id="2.60.120.580">
    <property type="entry name" value="Acetamidase/Formamidase-like domains"/>
    <property type="match status" value="1"/>
</dbReference>
<sequence>MTIIKSSCHVFSMNKNNNPAATCISGETVIFETLDCFCNNFTPIHTVWGKDNPKNSNPATGPLFIENCEVGDTLKIEILDIELGEIGIMVTGPVNLVYEDYLDEIKIHRLSVENDTVYVNDMFSLKARPMIGVIGVATQEPISTALLGRHGGNLDCNDITKGTNLYLPVFVKGGLLSIGDLHALMGDGEIGECGLEIDGRVTVKVTVIKNKMLTGPLLEMDDYIEIIEFGSTLEEASIKASQSMLRYMIEVLRFDKHEAALLLNLCGNLKVCQQVNTIKSVAMKMPKHYLLTKN</sequence>
<evidence type="ECO:0000313" key="1">
    <source>
        <dbReference type="EMBL" id="MDH8676831.1"/>
    </source>
</evidence>
<gene>
    <name evidence="1" type="ORF">QE109_01665</name>
</gene>
<accession>A0ABT6N8U8</accession>
<protein>
    <submittedName>
        <fullName evidence="1">Acetamidase/formamidase family protein</fullName>
    </submittedName>
</protein>
<dbReference type="InterPro" id="IPR004304">
    <property type="entry name" value="FmdA_AmdA"/>
</dbReference>
<proteinExistence type="predicted"/>
<dbReference type="Proteomes" id="UP001158045">
    <property type="component" value="Unassembled WGS sequence"/>
</dbReference>
<reference evidence="1 2" key="1">
    <citation type="submission" date="2023-04" db="EMBL/GenBank/DDBJ databases">
        <title>Fusibacter bizertensis strain WBS, isolated from littoral bottom sediments of the Arctic seas - biochemical and genomic analysis.</title>
        <authorList>
            <person name="Brioukhanov A.L."/>
        </authorList>
    </citation>
    <scope>NUCLEOTIDE SEQUENCE [LARGE SCALE GENOMIC DNA]</scope>
    <source>
        <strain evidence="1 2">WBS</strain>
    </source>
</reference>
<keyword evidence="2" id="KW-1185">Reference proteome</keyword>
<dbReference type="PANTHER" id="PTHR31891">
    <property type="entry name" value="FORMAMIDASE C869.04-RELATED"/>
    <property type="match status" value="1"/>
</dbReference>
<dbReference type="Gene3D" id="3.10.28.20">
    <property type="entry name" value="Acetamidase/Formamidase-like domains"/>
    <property type="match status" value="1"/>
</dbReference>
<comment type="caution">
    <text evidence="1">The sequence shown here is derived from an EMBL/GenBank/DDBJ whole genome shotgun (WGS) entry which is preliminary data.</text>
</comment>
<organism evidence="1 2">
    <name type="scientific">Fusibacter bizertensis</name>
    <dbReference type="NCBI Taxonomy" id="1488331"/>
    <lineage>
        <taxon>Bacteria</taxon>
        <taxon>Bacillati</taxon>
        <taxon>Bacillota</taxon>
        <taxon>Clostridia</taxon>
        <taxon>Eubacteriales</taxon>
        <taxon>Eubacteriales Family XII. Incertae Sedis</taxon>
        <taxon>Fusibacter</taxon>
    </lineage>
</organism>
<evidence type="ECO:0000313" key="2">
    <source>
        <dbReference type="Proteomes" id="UP001158045"/>
    </source>
</evidence>
<dbReference type="Gene3D" id="2.40.10.120">
    <property type="match status" value="1"/>
</dbReference>